<proteinExistence type="predicted"/>
<dbReference type="Gene3D" id="3.30.710.10">
    <property type="entry name" value="Potassium Channel Kv1.1, Chain A"/>
    <property type="match status" value="1"/>
</dbReference>
<dbReference type="SUPFAM" id="SSF54695">
    <property type="entry name" value="POZ domain"/>
    <property type="match status" value="1"/>
</dbReference>
<dbReference type="Pfam" id="PF00651">
    <property type="entry name" value="BTB"/>
    <property type="match status" value="1"/>
</dbReference>
<dbReference type="Pfam" id="PF00415">
    <property type="entry name" value="RCC1"/>
    <property type="match status" value="1"/>
</dbReference>
<dbReference type="SUPFAM" id="SSF50985">
    <property type="entry name" value="RCC1/BLIP-II"/>
    <property type="match status" value="1"/>
</dbReference>
<dbReference type="Gene3D" id="2.130.10.30">
    <property type="entry name" value="Regulator of chromosome condensation 1/beta-lactamase-inhibitor protein II"/>
    <property type="match status" value="1"/>
</dbReference>
<sequence length="569" mass="64998">MKWKVTSLRKYWGLFRLVNEDILHEIRLFHVFPILDGYMNSSLSAIFVTKSDDVYAVGRNRFRILGVPQNAYPKPVEVLELKGLPLQTIDTGLMHGIALTEHGTVYVWGLNVELPYAEPLPTTHPVRVEWLKSYTVLQIACGSYFNLALTDVNTIMYWGYYDTTQKPMRRPISILNEPSIVSLSSGLLFSAAVGSSGQVYTWTGPRRDSWTCSPGFPTYQVTTNIKEVPLGRHMTKKERPLEPKAIKIPEHESHGTPLKVVCTMRSMYILMDTAHAFVTGYVPRSFRLNKDNNEPYPPDERLFCDSLLSITCAGYPIDIVGSRWTDSLAVECINPDHYFLFSDNSQAPQVMHSLSEAFADMPTPQMRSTFFVDQDFEEAVYVAPRLEVNKDLFCSESLSDVKFLLADKQIIPAHKYVLLAYSQHFRNMYGGDWKETNSDVIDVSKYNPAAYKAYLNYLYNGTLEKLDVVDLLEVYHLADEYLENSLKKLCLREITKSNIDSSTVAELYDWALCNDLTEFAEKCLEYGASHLQDVLKSDGFANLASERRETFVKELFNFNRRRDSISIAF</sequence>
<dbReference type="InterPro" id="IPR000210">
    <property type="entry name" value="BTB/POZ_dom"/>
</dbReference>
<reference evidence="2" key="1">
    <citation type="journal article" date="2021" name="Mol. Ecol. Resour.">
        <title>Apolygus lucorum genome provides insights into omnivorousness and mesophyll feeding.</title>
        <authorList>
            <person name="Liu Y."/>
            <person name="Liu H."/>
            <person name="Wang H."/>
            <person name="Huang T."/>
            <person name="Liu B."/>
            <person name="Yang B."/>
            <person name="Yin L."/>
            <person name="Li B."/>
            <person name="Zhang Y."/>
            <person name="Zhang S."/>
            <person name="Jiang F."/>
            <person name="Zhang X."/>
            <person name="Ren Y."/>
            <person name="Wang B."/>
            <person name="Wang S."/>
            <person name="Lu Y."/>
            <person name="Wu K."/>
            <person name="Fan W."/>
            <person name="Wang G."/>
        </authorList>
    </citation>
    <scope>NUCLEOTIDE SEQUENCE</scope>
    <source>
        <strain evidence="2">12Hb</strain>
    </source>
</reference>
<dbReference type="SMART" id="SM00225">
    <property type="entry name" value="BTB"/>
    <property type="match status" value="1"/>
</dbReference>
<dbReference type="InterPro" id="IPR011333">
    <property type="entry name" value="SKP1/BTB/POZ_sf"/>
</dbReference>
<name>A0A6A4JL45_APOLU</name>
<dbReference type="PANTHER" id="PTHR22872">
    <property type="entry name" value="BTK-BINDING PROTEIN-RELATED"/>
    <property type="match status" value="1"/>
</dbReference>
<dbReference type="AlphaFoldDB" id="A0A6A4JL45"/>
<dbReference type="InterPro" id="IPR000408">
    <property type="entry name" value="Reg_chr_condens"/>
</dbReference>
<protein>
    <submittedName>
        <fullName evidence="2">Uncharacterized protein</fullName>
    </submittedName>
</protein>
<keyword evidence="1" id="KW-0677">Repeat</keyword>
<evidence type="ECO:0000256" key="1">
    <source>
        <dbReference type="ARBA" id="ARBA00022737"/>
    </source>
</evidence>
<evidence type="ECO:0000313" key="3">
    <source>
        <dbReference type="Proteomes" id="UP000466442"/>
    </source>
</evidence>
<dbReference type="OrthoDB" id="6359943at2759"/>
<accession>A0A6A4JL45</accession>
<keyword evidence="3" id="KW-1185">Reference proteome</keyword>
<comment type="caution">
    <text evidence="2">The sequence shown here is derived from an EMBL/GenBank/DDBJ whole genome shotgun (WGS) entry which is preliminary data.</text>
</comment>
<dbReference type="Proteomes" id="UP000466442">
    <property type="component" value="Unassembled WGS sequence"/>
</dbReference>
<dbReference type="InterPro" id="IPR009091">
    <property type="entry name" value="RCC1/BLIP-II"/>
</dbReference>
<evidence type="ECO:0000313" key="2">
    <source>
        <dbReference type="EMBL" id="KAF6203991.1"/>
    </source>
</evidence>
<dbReference type="PROSITE" id="PS50097">
    <property type="entry name" value="BTB"/>
    <property type="match status" value="1"/>
</dbReference>
<dbReference type="PROSITE" id="PS50012">
    <property type="entry name" value="RCC1_3"/>
    <property type="match status" value="2"/>
</dbReference>
<dbReference type="InterPro" id="IPR051625">
    <property type="entry name" value="Signaling_Regulatory_Domain"/>
</dbReference>
<dbReference type="EMBL" id="WIXP02000010">
    <property type="protein sequence ID" value="KAF6203991.1"/>
    <property type="molecule type" value="Genomic_DNA"/>
</dbReference>
<gene>
    <name evidence="2" type="ORF">GE061_002330</name>
</gene>
<organism evidence="2 3">
    <name type="scientific">Apolygus lucorum</name>
    <name type="common">Small green plant bug</name>
    <name type="synonym">Lygocoris lucorum</name>
    <dbReference type="NCBI Taxonomy" id="248454"/>
    <lineage>
        <taxon>Eukaryota</taxon>
        <taxon>Metazoa</taxon>
        <taxon>Ecdysozoa</taxon>
        <taxon>Arthropoda</taxon>
        <taxon>Hexapoda</taxon>
        <taxon>Insecta</taxon>
        <taxon>Pterygota</taxon>
        <taxon>Neoptera</taxon>
        <taxon>Paraneoptera</taxon>
        <taxon>Hemiptera</taxon>
        <taxon>Heteroptera</taxon>
        <taxon>Panheteroptera</taxon>
        <taxon>Cimicomorpha</taxon>
        <taxon>Miridae</taxon>
        <taxon>Mirini</taxon>
        <taxon>Apolygus</taxon>
    </lineage>
</organism>